<dbReference type="PIRSF" id="PIRSF015582">
    <property type="entry name" value="Cit_lyase_B"/>
    <property type="match status" value="1"/>
</dbReference>
<dbReference type="InterPro" id="IPR015813">
    <property type="entry name" value="Pyrv/PenolPyrv_kinase-like_dom"/>
</dbReference>
<dbReference type="PANTHER" id="PTHR32308:SF0">
    <property type="entry name" value="HPCH_HPAI ALDOLASE_CITRATE LYASE DOMAIN-CONTAINING PROTEIN"/>
    <property type="match status" value="1"/>
</dbReference>
<dbReference type="STRING" id="321763.SAMN04488692_11714"/>
<organism evidence="7 8">
    <name type="scientific">Halarsenatibacter silvermanii</name>
    <dbReference type="NCBI Taxonomy" id="321763"/>
    <lineage>
        <taxon>Bacteria</taxon>
        <taxon>Bacillati</taxon>
        <taxon>Bacillota</taxon>
        <taxon>Clostridia</taxon>
        <taxon>Halanaerobiales</taxon>
        <taxon>Halarsenatibacteraceae</taxon>
        <taxon>Halarsenatibacter</taxon>
    </lineage>
</organism>
<evidence type="ECO:0000313" key="8">
    <source>
        <dbReference type="Proteomes" id="UP000199476"/>
    </source>
</evidence>
<dbReference type="Proteomes" id="UP000199476">
    <property type="component" value="Unassembled WGS sequence"/>
</dbReference>
<dbReference type="GO" id="GO:0006107">
    <property type="term" value="P:oxaloacetate metabolic process"/>
    <property type="evidence" value="ECO:0007669"/>
    <property type="project" value="TreeGrafter"/>
</dbReference>
<name>A0A1G9QKL0_9FIRM</name>
<dbReference type="EMBL" id="FNGO01000017">
    <property type="protein sequence ID" value="SDM11539.1"/>
    <property type="molecule type" value="Genomic_DNA"/>
</dbReference>
<feature type="binding site" evidence="5">
    <location>
        <position position="131"/>
    </location>
    <ligand>
        <name>Mg(2+)</name>
        <dbReference type="ChEBI" id="CHEBI:18420"/>
    </ligand>
</feature>
<dbReference type="InterPro" id="IPR040442">
    <property type="entry name" value="Pyrv_kinase-like_dom_sf"/>
</dbReference>
<dbReference type="GO" id="GO:0016829">
    <property type="term" value="F:lyase activity"/>
    <property type="evidence" value="ECO:0007669"/>
    <property type="project" value="UniProtKB-KW"/>
</dbReference>
<gene>
    <name evidence="7" type="ORF">SAMN04488692_11714</name>
</gene>
<keyword evidence="8" id="KW-1185">Reference proteome</keyword>
<proteinExistence type="predicted"/>
<comment type="cofactor">
    <cofactor evidence="1">
        <name>Mg(2+)</name>
        <dbReference type="ChEBI" id="CHEBI:18420"/>
    </cofactor>
</comment>
<evidence type="ECO:0000256" key="5">
    <source>
        <dbReference type="PIRSR" id="PIRSR015582-2"/>
    </source>
</evidence>
<evidence type="ECO:0000256" key="3">
    <source>
        <dbReference type="ARBA" id="ARBA00022842"/>
    </source>
</evidence>
<evidence type="ECO:0000313" key="7">
    <source>
        <dbReference type="EMBL" id="SDM11539.1"/>
    </source>
</evidence>
<dbReference type="InterPro" id="IPR011206">
    <property type="entry name" value="Citrate_lyase_beta/mcl1/mcl2"/>
</dbReference>
<sequence>MLLRSLLFMPGNNAKILNKVEDVQADAVILDLEDAVSSQDKEKARELVENRLIELENSVGHPDIFVRVNGPLKKQWPEDCRAAIRPALDGLILPMAEKAGDIQRFTGVLEAVASRRSEVELDDIDIILLVETARGVLNLEKMLESSELISGAALGGEDFALDLGVSRTRTGEELQQARSQLVMAASAAGKLAVDTVFADIDDKEGLREDAGRAAALGFDGKLAVHPAQAEIINEIFAPDREEIELARRIVKAFEESGDKAGGVMKVEGKMVDEPVYRRAKELLKLCE</sequence>
<dbReference type="Gene3D" id="3.20.20.60">
    <property type="entry name" value="Phosphoenolpyruvate-binding domains"/>
    <property type="match status" value="1"/>
</dbReference>
<dbReference type="SUPFAM" id="SSF51621">
    <property type="entry name" value="Phosphoenolpyruvate/pyruvate domain"/>
    <property type="match status" value="1"/>
</dbReference>
<accession>A0A1G9QKL0</accession>
<keyword evidence="7" id="KW-0456">Lyase</keyword>
<dbReference type="Pfam" id="PF03328">
    <property type="entry name" value="HpcH_HpaI"/>
    <property type="match status" value="1"/>
</dbReference>
<dbReference type="AlphaFoldDB" id="A0A1G9QKL0"/>
<feature type="domain" description="HpcH/HpaI aldolase/citrate lyase" evidence="6">
    <location>
        <begin position="4"/>
        <end position="226"/>
    </location>
</feature>
<feature type="binding site" evidence="4">
    <location>
        <position position="131"/>
    </location>
    <ligand>
        <name>substrate</name>
    </ligand>
</feature>
<evidence type="ECO:0000256" key="4">
    <source>
        <dbReference type="PIRSR" id="PIRSR015582-1"/>
    </source>
</evidence>
<dbReference type="GO" id="GO:0000287">
    <property type="term" value="F:magnesium ion binding"/>
    <property type="evidence" value="ECO:0007669"/>
    <property type="project" value="TreeGrafter"/>
</dbReference>
<evidence type="ECO:0000259" key="6">
    <source>
        <dbReference type="Pfam" id="PF03328"/>
    </source>
</evidence>
<evidence type="ECO:0000256" key="2">
    <source>
        <dbReference type="ARBA" id="ARBA00022723"/>
    </source>
</evidence>
<dbReference type="InterPro" id="IPR005000">
    <property type="entry name" value="Aldolase/citrate-lyase_domain"/>
</dbReference>
<protein>
    <submittedName>
        <fullName evidence="7">Citrate lyase subunit beta / citryl-CoA lyase</fullName>
    </submittedName>
</protein>
<dbReference type="OrthoDB" id="9786940at2"/>
<dbReference type="PANTHER" id="PTHR32308">
    <property type="entry name" value="LYASE BETA SUBUNIT, PUTATIVE (AFU_ORTHOLOGUE AFUA_4G13030)-RELATED"/>
    <property type="match status" value="1"/>
</dbReference>
<reference evidence="7 8" key="1">
    <citation type="submission" date="2016-10" db="EMBL/GenBank/DDBJ databases">
        <authorList>
            <person name="de Groot N.N."/>
        </authorList>
    </citation>
    <scope>NUCLEOTIDE SEQUENCE [LARGE SCALE GENOMIC DNA]</scope>
    <source>
        <strain evidence="7 8">SLAS-1</strain>
    </source>
</reference>
<keyword evidence="2 5" id="KW-0479">Metal-binding</keyword>
<dbReference type="RefSeq" id="WP_089760962.1">
    <property type="nucleotide sequence ID" value="NZ_FNGO01000017.1"/>
</dbReference>
<keyword evidence="3 5" id="KW-0460">Magnesium</keyword>
<evidence type="ECO:0000256" key="1">
    <source>
        <dbReference type="ARBA" id="ARBA00001946"/>
    </source>
</evidence>
<feature type="binding site" evidence="4">
    <location>
        <position position="67"/>
    </location>
    <ligand>
        <name>substrate</name>
    </ligand>
</feature>
<feature type="binding site" evidence="5">
    <location>
        <position position="158"/>
    </location>
    <ligand>
        <name>Mg(2+)</name>
        <dbReference type="ChEBI" id="CHEBI:18420"/>
    </ligand>
</feature>